<dbReference type="CDD" id="cd04301">
    <property type="entry name" value="NAT_SF"/>
    <property type="match status" value="1"/>
</dbReference>
<dbReference type="PROSITE" id="PS51186">
    <property type="entry name" value="GNAT"/>
    <property type="match status" value="1"/>
</dbReference>
<dbReference type="Pfam" id="PF13673">
    <property type="entry name" value="Acetyltransf_10"/>
    <property type="match status" value="1"/>
</dbReference>
<keyword evidence="1 4" id="KW-0808">Transferase</keyword>
<evidence type="ECO:0000313" key="5">
    <source>
        <dbReference type="Proteomes" id="UP000092612"/>
    </source>
</evidence>
<dbReference type="STRING" id="996801.BW723_09330"/>
<dbReference type="InterPro" id="IPR000182">
    <property type="entry name" value="GNAT_dom"/>
</dbReference>
<protein>
    <submittedName>
        <fullName evidence="4">GNAT family acetyltransferase</fullName>
    </submittedName>
</protein>
<evidence type="ECO:0000256" key="2">
    <source>
        <dbReference type="ARBA" id="ARBA00023315"/>
    </source>
</evidence>
<evidence type="ECO:0000313" key="4">
    <source>
        <dbReference type="EMBL" id="OBY67748.1"/>
    </source>
</evidence>
<keyword evidence="2" id="KW-0012">Acyltransferase</keyword>
<dbReference type="AlphaFoldDB" id="A0A1B8U7F2"/>
<dbReference type="PANTHER" id="PTHR43800">
    <property type="entry name" value="PEPTIDYL-LYSINE N-ACETYLTRANSFERASE YJAB"/>
    <property type="match status" value="1"/>
</dbReference>
<dbReference type="Proteomes" id="UP000092612">
    <property type="component" value="Unassembled WGS sequence"/>
</dbReference>
<proteinExistence type="predicted"/>
<dbReference type="Gene3D" id="3.40.630.30">
    <property type="match status" value="1"/>
</dbReference>
<dbReference type="OrthoDB" id="9789605at2"/>
<dbReference type="RefSeq" id="WP_068355539.1">
    <property type="nucleotide sequence ID" value="NZ_CP019337.1"/>
</dbReference>
<reference evidence="5" key="1">
    <citation type="submission" date="2016-02" db="EMBL/GenBank/DDBJ databases">
        <title>Paenibacillus sp. LPB0068, isolated from Crassostrea gigas.</title>
        <authorList>
            <person name="Shin S.-K."/>
            <person name="Yi H."/>
        </authorList>
    </citation>
    <scope>NUCLEOTIDE SEQUENCE [LARGE SCALE GENOMIC DNA]</scope>
    <source>
        <strain evidence="5">KCTC 23969</strain>
    </source>
</reference>
<organism evidence="4 5">
    <name type="scientific">Polaribacter reichenbachii</name>
    <dbReference type="NCBI Taxonomy" id="996801"/>
    <lineage>
        <taxon>Bacteria</taxon>
        <taxon>Pseudomonadati</taxon>
        <taxon>Bacteroidota</taxon>
        <taxon>Flavobacteriia</taxon>
        <taxon>Flavobacteriales</taxon>
        <taxon>Flavobacteriaceae</taxon>
    </lineage>
</organism>
<feature type="domain" description="N-acetyltransferase" evidence="3">
    <location>
        <begin position="1"/>
        <end position="149"/>
    </location>
</feature>
<comment type="caution">
    <text evidence="4">The sequence shown here is derived from an EMBL/GenBank/DDBJ whole genome shotgun (WGS) entry which is preliminary data.</text>
</comment>
<accession>A0A1B8U7F2</accession>
<dbReference type="PANTHER" id="PTHR43800:SF1">
    <property type="entry name" value="PEPTIDYL-LYSINE N-ACETYLTRANSFERASE YJAB"/>
    <property type="match status" value="1"/>
</dbReference>
<dbReference type="InterPro" id="IPR016181">
    <property type="entry name" value="Acyl_CoA_acyltransferase"/>
</dbReference>
<evidence type="ECO:0000256" key="1">
    <source>
        <dbReference type="ARBA" id="ARBA00022679"/>
    </source>
</evidence>
<dbReference type="SUPFAM" id="SSF55729">
    <property type="entry name" value="Acyl-CoA N-acyltransferases (Nat)"/>
    <property type="match status" value="1"/>
</dbReference>
<dbReference type="EMBL" id="LSFL01000001">
    <property type="protein sequence ID" value="OBY67748.1"/>
    <property type="molecule type" value="Genomic_DNA"/>
</dbReference>
<evidence type="ECO:0000259" key="3">
    <source>
        <dbReference type="PROSITE" id="PS51186"/>
    </source>
</evidence>
<sequence length="152" mass="17230">MIVAATISDAKLLTEIALKSKAFWGYTVVDLASWKPDLSVSEKMIDELFVYKFIIDDKIAGFYILNPPRKKGIELEMLFVLPKFIGQGIGKQLLLHSLKKALQLKADFITLLADPNAVPFYQSQGFVIIDKKQSSIPRRFLPIMKLELTNKK</sequence>
<dbReference type="KEGG" id="prn:BW723_09330"/>
<name>A0A1B8U7F2_9FLAO</name>
<gene>
    <name evidence="4" type="ORF">LPB301_00170</name>
</gene>
<keyword evidence="5" id="KW-1185">Reference proteome</keyword>
<dbReference type="GO" id="GO:0016747">
    <property type="term" value="F:acyltransferase activity, transferring groups other than amino-acyl groups"/>
    <property type="evidence" value="ECO:0007669"/>
    <property type="project" value="InterPro"/>
</dbReference>